<feature type="domain" description="LarA-like N-terminal" evidence="1">
    <location>
        <begin position="7"/>
        <end position="217"/>
    </location>
</feature>
<organism evidence="2 3">
    <name type="scientific">Candidatus Egerieimonas intestinavium</name>
    <dbReference type="NCBI Taxonomy" id="2840777"/>
    <lineage>
        <taxon>Bacteria</taxon>
        <taxon>Bacillati</taxon>
        <taxon>Bacillota</taxon>
        <taxon>Clostridia</taxon>
        <taxon>Lachnospirales</taxon>
        <taxon>Lachnospiraceae</taxon>
        <taxon>Lachnospiraceae incertae sedis</taxon>
        <taxon>Candidatus Egerieimonas</taxon>
    </lineage>
</organism>
<protein>
    <submittedName>
        <fullName evidence="2">DUF2088 domain-containing protein</fullName>
    </submittedName>
</protein>
<dbReference type="PANTHER" id="PTHR33171:SF17">
    <property type="entry name" value="LARA-LIKE N-TERMINAL DOMAIN-CONTAINING PROTEIN"/>
    <property type="match status" value="1"/>
</dbReference>
<name>A0A9D1JGY7_9FIRM</name>
<dbReference type="Proteomes" id="UP000886841">
    <property type="component" value="Unassembled WGS sequence"/>
</dbReference>
<comment type="caution">
    <text evidence="2">The sequence shown here is derived from an EMBL/GenBank/DDBJ whole genome shotgun (WGS) entry which is preliminary data.</text>
</comment>
<accession>A0A9D1JGY7</accession>
<sequence length="482" mass="54981">MKLNFEYGHGTMAAQLPDELTDVFISGETVPDPPCIPEEELVEKTRESILHPIGMEPLSQLAQKGSKVTITIPDIVKGGCQPTSHRKISIRLILEELYRAGVEKKDILLIFSNGLHPRTNKKEMLQILGPELFYEFYPSHQIISHDSEDYEHLVDLGCTPRGDRVLMNKYVYDSDVAVLIGHTQGNPYGGYSGGYKHCATGITHWRSIATHHIPEVMHREDFTPVSNHSLMRTKFDEIGMHMEACMGKKFFCCDAVLDSVSRQIEINSGYAREMQPVAWKTADKRTYVPWAEKKYDVLVFGMPQDFHYGDGMGTNPIQMMQALSAQVIRLKRVMSDRCVIICSSICNGYFHDERWPYLRELYELFQHDHMNILPDMDKYGEYFATNQEYIRKYRYTGAFHPYHGFSMMSCGHIAEMNTSAIYIVGAQEPGIARGMGLKTRATFEEALADARKKYVGEKPNILALPLTFKRASVHLCMKNQQP</sequence>
<dbReference type="PANTHER" id="PTHR33171">
    <property type="entry name" value="LAR_N DOMAIN-CONTAINING PROTEIN"/>
    <property type="match status" value="1"/>
</dbReference>
<dbReference type="AlphaFoldDB" id="A0A9D1JGY7"/>
<reference evidence="2" key="1">
    <citation type="submission" date="2020-10" db="EMBL/GenBank/DDBJ databases">
        <authorList>
            <person name="Gilroy R."/>
        </authorList>
    </citation>
    <scope>NUCLEOTIDE SEQUENCE</scope>
    <source>
        <strain evidence="2">ChiSxjej1B13-7041</strain>
    </source>
</reference>
<dbReference type="Pfam" id="PF09861">
    <property type="entry name" value="Lar_N"/>
    <property type="match status" value="1"/>
</dbReference>
<reference evidence="2" key="2">
    <citation type="journal article" date="2021" name="PeerJ">
        <title>Extensive microbial diversity within the chicken gut microbiome revealed by metagenomics and culture.</title>
        <authorList>
            <person name="Gilroy R."/>
            <person name="Ravi A."/>
            <person name="Getino M."/>
            <person name="Pursley I."/>
            <person name="Horton D.L."/>
            <person name="Alikhan N.F."/>
            <person name="Baker D."/>
            <person name="Gharbi K."/>
            <person name="Hall N."/>
            <person name="Watson M."/>
            <person name="Adriaenssens E.M."/>
            <person name="Foster-Nyarko E."/>
            <person name="Jarju S."/>
            <person name="Secka A."/>
            <person name="Antonio M."/>
            <person name="Oren A."/>
            <person name="Chaudhuri R.R."/>
            <person name="La Ragione R."/>
            <person name="Hildebrand F."/>
            <person name="Pallen M.J."/>
        </authorList>
    </citation>
    <scope>NUCLEOTIDE SEQUENCE</scope>
    <source>
        <strain evidence="2">ChiSxjej1B13-7041</strain>
    </source>
</reference>
<evidence type="ECO:0000313" key="3">
    <source>
        <dbReference type="Proteomes" id="UP000886841"/>
    </source>
</evidence>
<dbReference type="EMBL" id="DVHU01000090">
    <property type="protein sequence ID" value="HIR93732.1"/>
    <property type="molecule type" value="Genomic_DNA"/>
</dbReference>
<dbReference type="GO" id="GO:0050043">
    <property type="term" value="F:lactate racemase activity"/>
    <property type="evidence" value="ECO:0007669"/>
    <property type="project" value="InterPro"/>
</dbReference>
<evidence type="ECO:0000313" key="2">
    <source>
        <dbReference type="EMBL" id="HIR93732.1"/>
    </source>
</evidence>
<evidence type="ECO:0000259" key="1">
    <source>
        <dbReference type="Pfam" id="PF09861"/>
    </source>
</evidence>
<dbReference type="Gene3D" id="3.40.50.11440">
    <property type="match status" value="1"/>
</dbReference>
<dbReference type="InterPro" id="IPR048068">
    <property type="entry name" value="LarA-like"/>
</dbReference>
<dbReference type="InterPro" id="IPR018657">
    <property type="entry name" value="LarA-like_N"/>
</dbReference>
<proteinExistence type="predicted"/>
<gene>
    <name evidence="2" type="ORF">IAB98_09980</name>
</gene>